<proteinExistence type="predicted"/>
<evidence type="ECO:0000256" key="2">
    <source>
        <dbReference type="ARBA" id="ARBA00022729"/>
    </source>
</evidence>
<dbReference type="PANTHER" id="PTHR36307:SF1">
    <property type="entry name" value="FLAGELLA BASAL BODY P-RING FORMATION PROTEIN FLGA"/>
    <property type="match status" value="1"/>
</dbReference>
<dbReference type="GO" id="GO:0044780">
    <property type="term" value="P:bacterial-type flagellum assembly"/>
    <property type="evidence" value="ECO:0007669"/>
    <property type="project" value="InterPro"/>
</dbReference>
<keyword evidence="6" id="KW-0966">Cell projection</keyword>
<reference evidence="6 7" key="1">
    <citation type="submission" date="2020-08" db="EMBL/GenBank/DDBJ databases">
        <title>Genome sequencing of Purple Non-Sulfur Bacteria from various extreme environments.</title>
        <authorList>
            <person name="Mayer M."/>
        </authorList>
    </citation>
    <scope>NUCLEOTIDE SEQUENCE [LARGE SCALE GENOMIC DNA]</scope>
    <source>
        <strain evidence="6 7">JA131</strain>
    </source>
</reference>
<evidence type="ECO:0000256" key="4">
    <source>
        <dbReference type="SAM" id="SignalP"/>
    </source>
</evidence>
<dbReference type="CDD" id="cd11614">
    <property type="entry name" value="SAF_CpaB_FlgA_like"/>
    <property type="match status" value="1"/>
</dbReference>
<keyword evidence="2 4" id="KW-0732">Signal</keyword>
<evidence type="ECO:0000313" key="7">
    <source>
        <dbReference type="Proteomes" id="UP000554286"/>
    </source>
</evidence>
<dbReference type="RefSeq" id="WP_184045412.1">
    <property type="nucleotide sequence ID" value="NZ_JACIGK010000016.1"/>
</dbReference>
<dbReference type="PANTHER" id="PTHR36307">
    <property type="entry name" value="FLAGELLA BASAL BODY P-RING FORMATION PROTEIN FLGA"/>
    <property type="match status" value="1"/>
</dbReference>
<evidence type="ECO:0000256" key="3">
    <source>
        <dbReference type="ARBA" id="ARBA00022764"/>
    </source>
</evidence>
<sequence>MIRSSLTISARAAALALAGLLAATAPARAAEVILPVDETAATPAAVDGARTDTPDIVALAEALVDAATRRAALAPPAQPARAATLAPGSGLRASLRPETEIERDVILLGDVFGGLPPEAARVPVAHAPEPGQRLLLDAGYLETLATEYGVNWTPVSRFVQAEVARRGYEVGRPEVMTALRQRLVQAGMPVDGAIVLNALNVRAMVGSPEAARVRVRDLYYDERTRRFNALLEIPADAPNARSVRLTGSVHVAVEVPVLARPMRREMVITEDDLRWDEVRDTDLRPDILLDPADLVGHMARNGIQAGRPVRANQVRLPDLVRRNDLVTMVVETPFMTVTARGRALESGALGQTVRVSNLVSDKELLAVVQGRNTVAVRPELLAAAR</sequence>
<keyword evidence="7" id="KW-1185">Reference proteome</keyword>
<evidence type="ECO:0000256" key="1">
    <source>
        <dbReference type="ARBA" id="ARBA00004418"/>
    </source>
</evidence>
<dbReference type="Gene3D" id="3.90.1210.10">
    <property type="entry name" value="Antifreeze-like/N-acetylneuraminic acid synthase C-terminal domain"/>
    <property type="match status" value="1"/>
</dbReference>
<organism evidence="6 7">
    <name type="scientific">Roseospira visakhapatnamensis</name>
    <dbReference type="NCBI Taxonomy" id="390880"/>
    <lineage>
        <taxon>Bacteria</taxon>
        <taxon>Pseudomonadati</taxon>
        <taxon>Pseudomonadota</taxon>
        <taxon>Alphaproteobacteria</taxon>
        <taxon>Rhodospirillales</taxon>
        <taxon>Rhodospirillaceae</taxon>
        <taxon>Roseospira</taxon>
    </lineage>
</organism>
<gene>
    <name evidence="6" type="ORF">GGD89_002353</name>
</gene>
<dbReference type="Gene3D" id="2.30.30.760">
    <property type="match status" value="1"/>
</dbReference>
<feature type="signal peptide" evidence="4">
    <location>
        <begin position="1"/>
        <end position="29"/>
    </location>
</feature>
<dbReference type="InterPro" id="IPR039246">
    <property type="entry name" value="Flagellar_FlgA"/>
</dbReference>
<name>A0A7W6WA12_9PROT</name>
<accession>A0A7W6WA12</accession>
<dbReference type="NCBIfam" id="TIGR03170">
    <property type="entry name" value="flgA_cterm"/>
    <property type="match status" value="1"/>
</dbReference>
<evidence type="ECO:0000313" key="6">
    <source>
        <dbReference type="EMBL" id="MBB4266720.1"/>
    </source>
</evidence>
<dbReference type="InterPro" id="IPR017585">
    <property type="entry name" value="SAF_FlgA"/>
</dbReference>
<dbReference type="EMBL" id="JACIGK010000016">
    <property type="protein sequence ID" value="MBB4266720.1"/>
    <property type="molecule type" value="Genomic_DNA"/>
</dbReference>
<protein>
    <submittedName>
        <fullName evidence="6">Flagella basal body P-ring formation protein FlgA</fullName>
    </submittedName>
</protein>
<keyword evidence="3" id="KW-0574">Periplasm</keyword>
<keyword evidence="6" id="KW-0969">Cilium</keyword>
<comment type="subcellular location">
    <subcellularLocation>
        <location evidence="1">Periplasm</location>
    </subcellularLocation>
</comment>
<dbReference type="Pfam" id="PF13144">
    <property type="entry name" value="ChapFlgA"/>
    <property type="match status" value="1"/>
</dbReference>
<evidence type="ECO:0000259" key="5">
    <source>
        <dbReference type="SMART" id="SM00858"/>
    </source>
</evidence>
<dbReference type="GO" id="GO:0042597">
    <property type="term" value="C:periplasmic space"/>
    <property type="evidence" value="ECO:0007669"/>
    <property type="project" value="UniProtKB-SubCell"/>
</dbReference>
<feature type="chain" id="PRO_5030819589" evidence="4">
    <location>
        <begin position="30"/>
        <end position="385"/>
    </location>
</feature>
<feature type="domain" description="SAF" evidence="5">
    <location>
        <begin position="253"/>
        <end position="315"/>
    </location>
</feature>
<comment type="caution">
    <text evidence="6">The sequence shown here is derived from an EMBL/GenBank/DDBJ whole genome shotgun (WGS) entry which is preliminary data.</text>
</comment>
<dbReference type="InterPro" id="IPR013974">
    <property type="entry name" value="SAF"/>
</dbReference>
<dbReference type="Proteomes" id="UP000554286">
    <property type="component" value="Unassembled WGS sequence"/>
</dbReference>
<keyword evidence="6" id="KW-0282">Flagellum</keyword>
<dbReference type="AlphaFoldDB" id="A0A7W6WA12"/>
<dbReference type="SMART" id="SM00858">
    <property type="entry name" value="SAF"/>
    <property type="match status" value="1"/>
</dbReference>